<organism evidence="12 13">
    <name type="scientific">Armadillidium nasatum</name>
    <dbReference type="NCBI Taxonomy" id="96803"/>
    <lineage>
        <taxon>Eukaryota</taxon>
        <taxon>Metazoa</taxon>
        <taxon>Ecdysozoa</taxon>
        <taxon>Arthropoda</taxon>
        <taxon>Crustacea</taxon>
        <taxon>Multicrustacea</taxon>
        <taxon>Malacostraca</taxon>
        <taxon>Eumalacostraca</taxon>
        <taxon>Peracarida</taxon>
        <taxon>Isopoda</taxon>
        <taxon>Oniscidea</taxon>
        <taxon>Crinocheta</taxon>
        <taxon>Armadillidiidae</taxon>
        <taxon>Armadillidium</taxon>
    </lineage>
</organism>
<keyword evidence="7 10" id="KW-0472">Membrane</keyword>
<evidence type="ECO:0000256" key="8">
    <source>
        <dbReference type="ARBA" id="ARBA00023180"/>
    </source>
</evidence>
<comment type="subcellular location">
    <subcellularLocation>
        <location evidence="1">Endoplasmic reticulum membrane</location>
        <topology evidence="1">Single-pass membrane protein</topology>
    </subcellularLocation>
</comment>
<evidence type="ECO:0000256" key="9">
    <source>
        <dbReference type="ARBA" id="ARBA00034873"/>
    </source>
</evidence>
<dbReference type="AlphaFoldDB" id="A0A5N5T5H4"/>
<keyword evidence="4" id="KW-0732">Signal</keyword>
<dbReference type="SUPFAM" id="SSF53187">
    <property type="entry name" value="Zn-dependent exopeptidases"/>
    <property type="match status" value="1"/>
</dbReference>
<dbReference type="EMBL" id="SEYY01010500">
    <property type="protein sequence ID" value="KAB7501477.1"/>
    <property type="molecule type" value="Genomic_DNA"/>
</dbReference>
<evidence type="ECO:0000313" key="12">
    <source>
        <dbReference type="EMBL" id="KAB7501477.1"/>
    </source>
</evidence>
<dbReference type="InterPro" id="IPR016574">
    <property type="entry name" value="Nicalin"/>
</dbReference>
<dbReference type="InterPro" id="IPR018247">
    <property type="entry name" value="EF_Hand_1_Ca_BS"/>
</dbReference>
<keyword evidence="8" id="KW-0325">Glycoprotein</keyword>
<feature type="transmembrane region" description="Helical" evidence="10">
    <location>
        <begin position="511"/>
        <end position="533"/>
    </location>
</feature>
<feature type="transmembrane region" description="Helical" evidence="10">
    <location>
        <begin position="15"/>
        <end position="34"/>
    </location>
</feature>
<dbReference type="Gene3D" id="3.40.630.10">
    <property type="entry name" value="Zn peptidases"/>
    <property type="match status" value="1"/>
</dbReference>
<evidence type="ECO:0000256" key="1">
    <source>
        <dbReference type="ARBA" id="ARBA00004389"/>
    </source>
</evidence>
<evidence type="ECO:0000256" key="7">
    <source>
        <dbReference type="ARBA" id="ARBA00023136"/>
    </source>
</evidence>
<evidence type="ECO:0000256" key="6">
    <source>
        <dbReference type="ARBA" id="ARBA00022989"/>
    </source>
</evidence>
<comment type="similarity">
    <text evidence="2">Belongs to the nicastrin family.</text>
</comment>
<feature type="domain" description="Peptidase M28" evidence="11">
    <location>
        <begin position="197"/>
        <end position="367"/>
    </location>
</feature>
<evidence type="ECO:0000256" key="4">
    <source>
        <dbReference type="ARBA" id="ARBA00022729"/>
    </source>
</evidence>
<accession>A0A5N5T5H4</accession>
<evidence type="ECO:0000256" key="3">
    <source>
        <dbReference type="ARBA" id="ARBA00022692"/>
    </source>
</evidence>
<protein>
    <recommendedName>
        <fullName evidence="9">BOS complex subunit NCLN</fullName>
    </recommendedName>
</protein>
<dbReference type="InterPro" id="IPR007484">
    <property type="entry name" value="Peptidase_M28"/>
</dbReference>
<name>A0A5N5T5H4_9CRUS</name>
<evidence type="ECO:0000256" key="10">
    <source>
        <dbReference type="SAM" id="Phobius"/>
    </source>
</evidence>
<keyword evidence="5" id="KW-0256">Endoplasmic reticulum</keyword>
<dbReference type="CDD" id="cd03882">
    <property type="entry name" value="M28_nicalin_like"/>
    <property type="match status" value="1"/>
</dbReference>
<reference evidence="12 13" key="1">
    <citation type="journal article" date="2019" name="PLoS Biol.">
        <title>Sex chromosomes control vertical transmission of feminizing Wolbachia symbionts in an isopod.</title>
        <authorList>
            <person name="Becking T."/>
            <person name="Chebbi M.A."/>
            <person name="Giraud I."/>
            <person name="Moumen B."/>
            <person name="Laverre T."/>
            <person name="Caubet Y."/>
            <person name="Peccoud J."/>
            <person name="Gilbert C."/>
            <person name="Cordaux R."/>
        </authorList>
    </citation>
    <scope>NUCLEOTIDE SEQUENCE [LARGE SCALE GENOMIC DNA]</scope>
    <source>
        <strain evidence="12">ANa2</strain>
        <tissue evidence="12">Whole body excluding digestive tract and cuticle</tissue>
    </source>
</reference>
<dbReference type="PANTHER" id="PTHR31826">
    <property type="entry name" value="NICALIN"/>
    <property type="match status" value="1"/>
</dbReference>
<dbReference type="GO" id="GO:0009966">
    <property type="term" value="P:regulation of signal transduction"/>
    <property type="evidence" value="ECO:0007669"/>
    <property type="project" value="InterPro"/>
</dbReference>
<keyword evidence="13" id="KW-1185">Reference proteome</keyword>
<dbReference type="PROSITE" id="PS00018">
    <property type="entry name" value="EF_HAND_1"/>
    <property type="match status" value="1"/>
</dbReference>
<keyword evidence="6 10" id="KW-1133">Transmembrane helix</keyword>
<dbReference type="GO" id="GO:0005789">
    <property type="term" value="C:endoplasmic reticulum membrane"/>
    <property type="evidence" value="ECO:0007669"/>
    <property type="project" value="UniProtKB-SubCell"/>
</dbReference>
<dbReference type="OrthoDB" id="5913609at2759"/>
<evidence type="ECO:0000256" key="2">
    <source>
        <dbReference type="ARBA" id="ARBA00007717"/>
    </source>
</evidence>
<proteinExistence type="inferred from homology"/>
<dbReference type="Proteomes" id="UP000326759">
    <property type="component" value="Unassembled WGS sequence"/>
</dbReference>
<gene>
    <name evidence="12" type="primary">ncl1</name>
    <name evidence="12" type="ORF">Anas_03630</name>
</gene>
<evidence type="ECO:0000313" key="13">
    <source>
        <dbReference type="Proteomes" id="UP000326759"/>
    </source>
</evidence>
<dbReference type="Pfam" id="PF04389">
    <property type="entry name" value="Peptidase_M28"/>
    <property type="match status" value="1"/>
</dbReference>
<evidence type="ECO:0000256" key="5">
    <source>
        <dbReference type="ARBA" id="ARBA00022824"/>
    </source>
</evidence>
<sequence>MWSHEDLFDIFRGNFPYYLLIAFPILLILSPMPVSGSVEFPVFRLQQFELHGSTYGSQSSLVNVEARTLDSGSYARRCVLVRIKDLTPSLYHQLVNQGAAALLILLPKSLNSLSLEHKELIWELEEVLIDTEVQMAVYLAYESAELTDIYDSVRTFTNTDSASSAAAALLSSLSSDGYQMVVGGSQSKKISDSFIANIHGRLAGYGVEEQLPTIAIVAHYDAFAAAPELAFGADSNGSGVVALLEIARILSKLYSSVRTHPQKNILFLLSGGGFFNYQGSKRFLEDQLDASDSPLLSEIEFALCLDTLTNGSSLNFHASRKPKENTPPFQFYTALEEAGKQLGVNIEMIHKKINLKEDLQSWEHEKYSMRKITAFTLSRLSNPKTGERGSLTDTFEVLNATVLKERVAVIVAGLLKYIYNRPVDDLLAGGLSVTEDSINSWLSLLKSQPRSTQMLSGKNNPFISSLHQILSRYASEVKTALNKADRRDPEWVFYDNWRSSMTAYAVKPASFDFVLTLVIAAYLSVVYLFLQYFPRLFSFLYKLTATQRLKIN</sequence>
<comment type="caution">
    <text evidence="12">The sequence shown here is derived from an EMBL/GenBank/DDBJ whole genome shotgun (WGS) entry which is preliminary data.</text>
</comment>
<evidence type="ECO:0000259" key="11">
    <source>
        <dbReference type="Pfam" id="PF04389"/>
    </source>
</evidence>
<keyword evidence="3 10" id="KW-0812">Transmembrane</keyword>